<dbReference type="AlphaFoldDB" id="A0A8E2RTQ4"/>
<gene>
    <name evidence="1" type="ORF">C6P98_19870</name>
</gene>
<organism evidence="1 2">
    <name type="scientific">Burkholderia multivorans</name>
    <dbReference type="NCBI Taxonomy" id="87883"/>
    <lineage>
        <taxon>Bacteria</taxon>
        <taxon>Pseudomonadati</taxon>
        <taxon>Pseudomonadota</taxon>
        <taxon>Betaproteobacteria</taxon>
        <taxon>Burkholderiales</taxon>
        <taxon>Burkholderiaceae</taxon>
        <taxon>Burkholderia</taxon>
        <taxon>Burkholderia cepacia complex</taxon>
    </lineage>
</organism>
<comment type="caution">
    <text evidence="1">The sequence shown here is derived from an EMBL/GenBank/DDBJ whole genome shotgun (WGS) entry which is preliminary data.</text>
</comment>
<evidence type="ECO:0000313" key="1">
    <source>
        <dbReference type="EMBL" id="PRF21042.1"/>
    </source>
</evidence>
<protein>
    <submittedName>
        <fullName evidence="1">Uncharacterized protein</fullName>
    </submittedName>
</protein>
<proteinExistence type="predicted"/>
<evidence type="ECO:0000313" key="2">
    <source>
        <dbReference type="Proteomes" id="UP000237686"/>
    </source>
</evidence>
<sequence>MPARTAGNGTGGVFRKQNAPGKTHGLIVADSVERAVRREKTTTTASAVAVALHRRREAWERAGWPTPVRVRRQRAAIATS</sequence>
<reference evidence="1 2" key="1">
    <citation type="submission" date="2018-03" db="EMBL/GenBank/DDBJ databases">
        <authorList>
            <person name="Nguyen K."/>
            <person name="Fouts D."/>
            <person name="Sutton G."/>
        </authorList>
    </citation>
    <scope>NUCLEOTIDE SEQUENCE [LARGE SCALE GENOMIC DNA]</scope>
    <source>
        <strain evidence="1 2">AU17135</strain>
    </source>
</reference>
<accession>A0A8E2RTQ4</accession>
<dbReference type="EMBL" id="PVFZ01000054">
    <property type="protein sequence ID" value="PRF21042.1"/>
    <property type="molecule type" value="Genomic_DNA"/>
</dbReference>
<dbReference type="Proteomes" id="UP000237686">
    <property type="component" value="Unassembled WGS sequence"/>
</dbReference>
<name>A0A8E2RTQ4_9BURK</name>